<gene>
    <name evidence="1" type="ORF">HMPREF1544_08912</name>
</gene>
<dbReference type="EMBL" id="KE124042">
    <property type="protein sequence ID" value="EPB84317.1"/>
    <property type="molecule type" value="Genomic_DNA"/>
</dbReference>
<protein>
    <submittedName>
        <fullName evidence="1">Uncharacterized protein</fullName>
    </submittedName>
</protein>
<reference evidence="2" key="1">
    <citation type="submission" date="2013-05" db="EMBL/GenBank/DDBJ databases">
        <title>The Genome sequence of Mucor circinelloides f. circinelloides 1006PhL.</title>
        <authorList>
            <consortium name="The Broad Institute Genomics Platform"/>
            <person name="Cuomo C."/>
            <person name="Earl A."/>
            <person name="Findley K."/>
            <person name="Lee S.C."/>
            <person name="Walker B."/>
            <person name="Young S."/>
            <person name="Zeng Q."/>
            <person name="Gargeya S."/>
            <person name="Fitzgerald M."/>
            <person name="Haas B."/>
            <person name="Abouelleil A."/>
            <person name="Allen A.W."/>
            <person name="Alvarado L."/>
            <person name="Arachchi H.M."/>
            <person name="Berlin A.M."/>
            <person name="Chapman S.B."/>
            <person name="Gainer-Dewar J."/>
            <person name="Goldberg J."/>
            <person name="Griggs A."/>
            <person name="Gujja S."/>
            <person name="Hansen M."/>
            <person name="Howarth C."/>
            <person name="Imamovic A."/>
            <person name="Ireland A."/>
            <person name="Larimer J."/>
            <person name="McCowan C."/>
            <person name="Murphy C."/>
            <person name="Pearson M."/>
            <person name="Poon T.W."/>
            <person name="Priest M."/>
            <person name="Roberts A."/>
            <person name="Saif S."/>
            <person name="Shea T."/>
            <person name="Sisk P."/>
            <person name="Sykes S."/>
            <person name="Wortman J."/>
            <person name="Nusbaum C."/>
            <person name="Birren B."/>
        </authorList>
    </citation>
    <scope>NUCLEOTIDE SEQUENCE [LARGE SCALE GENOMIC DNA]</scope>
    <source>
        <strain evidence="2">1006PhL</strain>
    </source>
</reference>
<sequence length="62" mass="6916">MNSRSPNVFRSLCRDQVSALAIGLAGLAQLLFGVTLPCFDEKTNHQSRCTFNDLVLSFLDRK</sequence>
<organism evidence="1 2">
    <name type="scientific">Mucor circinelloides f. circinelloides (strain 1006PhL)</name>
    <name type="common">Mucormycosis agent</name>
    <name type="synonym">Calyptromyces circinelloides</name>
    <dbReference type="NCBI Taxonomy" id="1220926"/>
    <lineage>
        <taxon>Eukaryota</taxon>
        <taxon>Fungi</taxon>
        <taxon>Fungi incertae sedis</taxon>
        <taxon>Mucoromycota</taxon>
        <taxon>Mucoromycotina</taxon>
        <taxon>Mucoromycetes</taxon>
        <taxon>Mucorales</taxon>
        <taxon>Mucorineae</taxon>
        <taxon>Mucoraceae</taxon>
        <taxon>Mucor</taxon>
    </lineage>
</organism>
<dbReference type="AlphaFoldDB" id="S2J7M4"/>
<evidence type="ECO:0000313" key="1">
    <source>
        <dbReference type="EMBL" id="EPB84317.1"/>
    </source>
</evidence>
<dbReference type="InParanoid" id="S2J7M4"/>
<dbReference type="Proteomes" id="UP000014254">
    <property type="component" value="Unassembled WGS sequence"/>
</dbReference>
<proteinExistence type="predicted"/>
<dbReference type="VEuPathDB" id="FungiDB:HMPREF1544_08912"/>
<name>S2J7M4_MUCC1</name>
<keyword evidence="2" id="KW-1185">Reference proteome</keyword>
<evidence type="ECO:0000313" key="2">
    <source>
        <dbReference type="Proteomes" id="UP000014254"/>
    </source>
</evidence>
<accession>S2J7M4</accession>